<feature type="domain" description="Helicase ATP-binding" evidence="11">
    <location>
        <begin position="308"/>
        <end position="488"/>
    </location>
</feature>
<gene>
    <name evidence="14" type="ORF">HG536_0D02040</name>
</gene>
<dbReference type="PANTHER" id="PTHR47958">
    <property type="entry name" value="ATP-DEPENDENT RNA HELICASE DBP3"/>
    <property type="match status" value="1"/>
</dbReference>
<dbReference type="SMART" id="SM00487">
    <property type="entry name" value="DEXDc"/>
    <property type="match status" value="1"/>
</dbReference>
<dbReference type="EC" id="3.6.4.13" evidence="1"/>
<keyword evidence="6" id="KW-0507">mRNA processing</keyword>
<protein>
    <recommendedName>
        <fullName evidence="1">RNA helicase</fullName>
        <ecNumber evidence="1">3.6.4.13</ecNumber>
    </recommendedName>
</protein>
<dbReference type="RefSeq" id="XP_037139356.1">
    <property type="nucleotide sequence ID" value="XM_037283460.1"/>
</dbReference>
<dbReference type="GO" id="GO:0005524">
    <property type="term" value="F:ATP binding"/>
    <property type="evidence" value="ECO:0007669"/>
    <property type="project" value="UniProtKB-KW"/>
</dbReference>
<dbReference type="SMART" id="SM00490">
    <property type="entry name" value="HELICc"/>
    <property type="match status" value="1"/>
</dbReference>
<evidence type="ECO:0000313" key="15">
    <source>
        <dbReference type="Proteomes" id="UP000515788"/>
    </source>
</evidence>
<dbReference type="GeneID" id="59325849"/>
<feature type="compositionally biased region" description="Basic and acidic residues" evidence="10">
    <location>
        <begin position="80"/>
        <end position="102"/>
    </location>
</feature>
<feature type="compositionally biased region" description="Basic and acidic residues" evidence="10">
    <location>
        <begin position="39"/>
        <end position="49"/>
    </location>
</feature>
<dbReference type="InterPro" id="IPR027417">
    <property type="entry name" value="P-loop_NTPase"/>
</dbReference>
<keyword evidence="15" id="KW-1185">Reference proteome</keyword>
<dbReference type="AlphaFoldDB" id="A0A7G3ZGP6"/>
<dbReference type="InterPro" id="IPR001650">
    <property type="entry name" value="Helicase_C-like"/>
</dbReference>
<evidence type="ECO:0000259" key="12">
    <source>
        <dbReference type="PROSITE" id="PS51194"/>
    </source>
</evidence>
<evidence type="ECO:0000256" key="7">
    <source>
        <dbReference type="ARBA" id="ARBA00038511"/>
    </source>
</evidence>
<evidence type="ECO:0000259" key="11">
    <source>
        <dbReference type="PROSITE" id="PS51192"/>
    </source>
</evidence>
<dbReference type="EMBL" id="CP059249">
    <property type="protein sequence ID" value="QLL32682.1"/>
    <property type="molecule type" value="Genomic_DNA"/>
</dbReference>
<dbReference type="CDD" id="cd18787">
    <property type="entry name" value="SF2_C_DEAD"/>
    <property type="match status" value="1"/>
</dbReference>
<evidence type="ECO:0000256" key="10">
    <source>
        <dbReference type="SAM" id="MobiDB-lite"/>
    </source>
</evidence>
<feature type="domain" description="Helicase C-terminal" evidence="12">
    <location>
        <begin position="513"/>
        <end position="681"/>
    </location>
</feature>
<feature type="region of interest" description="Disordered" evidence="10">
    <location>
        <begin position="706"/>
        <end position="746"/>
    </location>
</feature>
<evidence type="ECO:0000256" key="4">
    <source>
        <dbReference type="ARBA" id="ARBA00022806"/>
    </source>
</evidence>
<evidence type="ECO:0000256" key="6">
    <source>
        <dbReference type="ARBA" id="ARBA00023187"/>
    </source>
</evidence>
<evidence type="ECO:0000256" key="1">
    <source>
        <dbReference type="ARBA" id="ARBA00012552"/>
    </source>
</evidence>
<comment type="catalytic activity">
    <reaction evidence="8">
        <text>ATP + H2O = ADP + phosphate + H(+)</text>
        <dbReference type="Rhea" id="RHEA:13065"/>
        <dbReference type="ChEBI" id="CHEBI:15377"/>
        <dbReference type="ChEBI" id="CHEBI:15378"/>
        <dbReference type="ChEBI" id="CHEBI:30616"/>
        <dbReference type="ChEBI" id="CHEBI:43474"/>
        <dbReference type="ChEBI" id="CHEBI:456216"/>
        <dbReference type="EC" id="3.6.4.13"/>
    </reaction>
</comment>
<dbReference type="InterPro" id="IPR011545">
    <property type="entry name" value="DEAD/DEAH_box_helicase_dom"/>
</dbReference>
<dbReference type="PROSITE" id="PS51194">
    <property type="entry name" value="HELICASE_CTER"/>
    <property type="match status" value="1"/>
</dbReference>
<dbReference type="GO" id="GO:0003724">
    <property type="term" value="F:RNA helicase activity"/>
    <property type="evidence" value="ECO:0007669"/>
    <property type="project" value="UniProtKB-EC"/>
</dbReference>
<feature type="region of interest" description="Disordered" evidence="10">
    <location>
        <begin position="1"/>
        <end position="160"/>
    </location>
</feature>
<feature type="compositionally biased region" description="Basic and acidic residues" evidence="10">
    <location>
        <begin position="136"/>
        <end position="148"/>
    </location>
</feature>
<comment type="similarity">
    <text evidence="7">Belongs to the DEAD box helicase family. DDX46/PRP5 subfamily.</text>
</comment>
<evidence type="ECO:0000256" key="2">
    <source>
        <dbReference type="ARBA" id="ARBA00022741"/>
    </source>
</evidence>
<name>A0A7G3ZGP6_9SACH</name>
<accession>A0A7G3ZGP6</accession>
<dbReference type="GO" id="GO:0016787">
    <property type="term" value="F:hydrolase activity"/>
    <property type="evidence" value="ECO:0007669"/>
    <property type="project" value="UniProtKB-KW"/>
</dbReference>
<dbReference type="GO" id="GO:0003676">
    <property type="term" value="F:nucleic acid binding"/>
    <property type="evidence" value="ECO:0007669"/>
    <property type="project" value="InterPro"/>
</dbReference>
<dbReference type="InterPro" id="IPR014014">
    <property type="entry name" value="RNA_helicase_DEAD_Q_motif"/>
</dbReference>
<feature type="compositionally biased region" description="Basic and acidic residues" evidence="10">
    <location>
        <begin position="706"/>
        <end position="723"/>
    </location>
</feature>
<keyword evidence="5" id="KW-0067">ATP-binding</keyword>
<evidence type="ECO:0000256" key="5">
    <source>
        <dbReference type="ARBA" id="ARBA00022840"/>
    </source>
</evidence>
<keyword evidence="3" id="KW-0378">Hydrolase</keyword>
<reference evidence="14 15" key="1">
    <citation type="submission" date="2020-06" db="EMBL/GenBank/DDBJ databases">
        <title>The yeast mating-type switching endonuclease HO is a domesticated member of an unorthodox homing genetic element family.</title>
        <authorList>
            <person name="Coughlan A.Y."/>
            <person name="Lombardi L."/>
            <person name="Braun-Galleani S."/>
            <person name="Martos A.R."/>
            <person name="Galeote V."/>
            <person name="Bigey F."/>
            <person name="Dequin S."/>
            <person name="Byrne K.P."/>
            <person name="Wolfe K.H."/>
        </authorList>
    </citation>
    <scope>NUCLEOTIDE SEQUENCE [LARGE SCALE GENOMIC DNA]</scope>
    <source>
        <strain evidence="14 15">CBS764</strain>
    </source>
</reference>
<proteinExistence type="inferred from homology"/>
<dbReference type="Pfam" id="PF00270">
    <property type="entry name" value="DEAD"/>
    <property type="match status" value="1"/>
</dbReference>
<dbReference type="Proteomes" id="UP000515788">
    <property type="component" value="Chromosome 4"/>
</dbReference>
<keyword evidence="6" id="KW-0508">mRNA splicing</keyword>
<dbReference type="InterPro" id="IPR014001">
    <property type="entry name" value="Helicase_ATP-bd"/>
</dbReference>
<feature type="short sequence motif" description="Q motif" evidence="9">
    <location>
        <begin position="276"/>
        <end position="305"/>
    </location>
</feature>
<dbReference type="PROSITE" id="PS51192">
    <property type="entry name" value="HELICASE_ATP_BIND_1"/>
    <property type="match status" value="1"/>
</dbReference>
<keyword evidence="2" id="KW-0547">Nucleotide-binding</keyword>
<dbReference type="GO" id="GO:0008380">
    <property type="term" value="P:RNA splicing"/>
    <property type="evidence" value="ECO:0007669"/>
    <property type="project" value="UniProtKB-KW"/>
</dbReference>
<feature type="domain" description="DEAD-box RNA helicase Q" evidence="13">
    <location>
        <begin position="276"/>
        <end position="305"/>
    </location>
</feature>
<evidence type="ECO:0000313" key="14">
    <source>
        <dbReference type="EMBL" id="QLL32682.1"/>
    </source>
</evidence>
<dbReference type="OrthoDB" id="196131at2759"/>
<evidence type="ECO:0000256" key="9">
    <source>
        <dbReference type="PROSITE-ProRule" id="PRU00552"/>
    </source>
</evidence>
<dbReference type="Gene3D" id="3.40.50.300">
    <property type="entry name" value="P-loop containing nucleotide triphosphate hydrolases"/>
    <property type="match status" value="2"/>
</dbReference>
<keyword evidence="4" id="KW-0347">Helicase</keyword>
<sequence>MSPGSLDSAMKPVSANDKMSAEILQERQQRLAKWKQKKAQFDKEKKDQSVEQITNNDSSEDKAAARRQKLEAWKRKKRERDHERLKEKASSEESKKPAEPNAKRRKSKKDKIAFDLSDEETASSSVELYRPNQDSLNDRRTQSSEEKASSNNADLADPLDEYMQRIASLSAAESSSRHMADEFLEDKDDPLETIGEENDLEEQDDDGVRYTRIAKLKSKKKVKEVEFAREDLEPFRKNFYRQSEELTSMSESEAQELRMALGNIKIKGSGCPLPVARWSQLGLTSDVMNFIMRDLKYELPTPIQAQAIPAIMSGRDVIGISKTGSGKTISYLLPLLRQIKAQRPLSADETGPLGLILAPTRELAQQIYEEVLLFTKGDEAINAVCCTGGSELKQQINSLKRGAEVVVATPGRFIDLLTLNMGRLLTTKRITFVVLDEADRLFDLGFEPQITQIMGTVRRDKQCVLFSATFPNKLKNFAMRVLNSPISITINSQNLVNENVTQRFQIFASDDEKYQALVRILDERMKNEAKLDPSSGVEEQTDDKAIIFVSSQQICDFLGRKLENEGHIIQSIHAGKPYQQRINNLQKFKTMRNSILLCTEVLSRGLNVPEVSLVIIYNAAKTFAQYVHTTGRTARGTHSGDAITLLLNNEISSAFILRKALREQELLLHDSSSVQELQRMSEKFEMGIKSGKYKVSQGFGGKGLDSLDLKRKSKESEERQRYGDEEDANEIQRKSANTTDGGRSGEVDSLIQVPKLQYSISQISNPDGVISFAAEVNVNDLPQLVRWEATKNDTLMFIKHETGCSITNKGKFYPEGKAPRSETDEPKLYLLIESAQEKDIRLSIELLEGKVKEGVRKAGIQSIKDTKY</sequence>
<feature type="compositionally biased region" description="Basic and acidic residues" evidence="10">
    <location>
        <begin position="59"/>
        <end position="73"/>
    </location>
</feature>
<dbReference type="KEGG" id="tgb:HG536_0D02040"/>
<dbReference type="Pfam" id="PF23469">
    <property type="entry name" value="KH_12"/>
    <property type="match status" value="1"/>
</dbReference>
<evidence type="ECO:0000256" key="8">
    <source>
        <dbReference type="ARBA" id="ARBA00047984"/>
    </source>
</evidence>
<dbReference type="PROSITE" id="PS00039">
    <property type="entry name" value="DEAD_ATP_HELICASE"/>
    <property type="match status" value="1"/>
</dbReference>
<evidence type="ECO:0000259" key="13">
    <source>
        <dbReference type="PROSITE" id="PS51195"/>
    </source>
</evidence>
<dbReference type="PROSITE" id="PS51195">
    <property type="entry name" value="Q_MOTIF"/>
    <property type="match status" value="1"/>
</dbReference>
<dbReference type="SUPFAM" id="SSF52540">
    <property type="entry name" value="P-loop containing nucleoside triphosphate hydrolases"/>
    <property type="match status" value="2"/>
</dbReference>
<dbReference type="InterPro" id="IPR056149">
    <property type="entry name" value="PRP5/DDX46/KHDC4_KH"/>
</dbReference>
<organism evidence="14 15">
    <name type="scientific">Torulaspora globosa</name>
    <dbReference type="NCBI Taxonomy" id="48254"/>
    <lineage>
        <taxon>Eukaryota</taxon>
        <taxon>Fungi</taxon>
        <taxon>Dikarya</taxon>
        <taxon>Ascomycota</taxon>
        <taxon>Saccharomycotina</taxon>
        <taxon>Saccharomycetes</taxon>
        <taxon>Saccharomycetales</taxon>
        <taxon>Saccharomycetaceae</taxon>
        <taxon>Torulaspora</taxon>
    </lineage>
</organism>
<dbReference type="InterPro" id="IPR000629">
    <property type="entry name" value="RNA-helicase_DEAD-box_CS"/>
</dbReference>
<dbReference type="Pfam" id="PF00271">
    <property type="entry name" value="Helicase_C"/>
    <property type="match status" value="1"/>
</dbReference>
<evidence type="ECO:0000256" key="3">
    <source>
        <dbReference type="ARBA" id="ARBA00022801"/>
    </source>
</evidence>